<reference evidence="1 2" key="1">
    <citation type="submission" date="2019-10" db="EMBL/GenBank/DDBJ databases">
        <title>Gracilibacillus sp. nov. isolated from rice seeds.</title>
        <authorList>
            <person name="He S."/>
        </authorList>
    </citation>
    <scope>NUCLEOTIDE SEQUENCE [LARGE SCALE GENOMIC DNA]</scope>
    <source>
        <strain evidence="1 2">TD8</strain>
    </source>
</reference>
<dbReference type="RefSeq" id="WP_153400982.1">
    <property type="nucleotide sequence ID" value="NZ_ML762424.1"/>
</dbReference>
<accession>A0A7C8L9K1</accession>
<evidence type="ECO:0000313" key="1">
    <source>
        <dbReference type="EMBL" id="KAB8139077.1"/>
    </source>
</evidence>
<evidence type="ECO:0000313" key="2">
    <source>
        <dbReference type="Proteomes" id="UP000480246"/>
    </source>
</evidence>
<protein>
    <recommendedName>
        <fullName evidence="3">AP2-like integrase N-terminal domain-containing protein</fullName>
    </recommendedName>
</protein>
<proteinExistence type="predicted"/>
<dbReference type="EMBL" id="WEID01000006">
    <property type="protein sequence ID" value="KAB8139077.1"/>
    <property type="molecule type" value="Genomic_DNA"/>
</dbReference>
<organism evidence="1 2">
    <name type="scientific">Gracilibacillus oryzae</name>
    <dbReference type="NCBI Taxonomy" id="1672701"/>
    <lineage>
        <taxon>Bacteria</taxon>
        <taxon>Bacillati</taxon>
        <taxon>Bacillota</taxon>
        <taxon>Bacilli</taxon>
        <taxon>Bacillales</taxon>
        <taxon>Bacillaceae</taxon>
        <taxon>Gracilibacillus</taxon>
    </lineage>
</organism>
<keyword evidence="2" id="KW-1185">Reference proteome</keyword>
<sequence>MVKGYVRYRGNDKWQLEVDFGSYVDLKTDEQKRHKKYKLIQAKGIREAEKALSKFVAEVTDNGESTAVQ</sequence>
<dbReference type="AlphaFoldDB" id="A0A7C8L9K1"/>
<name>A0A7C8L9K1_9BACI</name>
<evidence type="ECO:0008006" key="3">
    <source>
        <dbReference type="Google" id="ProtNLM"/>
    </source>
</evidence>
<comment type="caution">
    <text evidence="1">The sequence shown here is derived from an EMBL/GenBank/DDBJ whole genome shotgun (WGS) entry which is preliminary data.</text>
</comment>
<dbReference type="Proteomes" id="UP000480246">
    <property type="component" value="Unassembled WGS sequence"/>
</dbReference>
<gene>
    <name evidence="1" type="ORF">F9U64_01380</name>
</gene>